<accession>A0ABD1VVD9</accession>
<sequence length="108" mass="12099">MTVGGHHGRERKHGEGGHRGRERKHGEEESAWQSEETRRGKGARQREETRRRQRAAERGHSRGGGRTHVERGDSGGDGCLQRCWSTAGELGHNTLEKIVRREGEIAGK</sequence>
<organism evidence="2 3">
    <name type="scientific">Abeliophyllum distichum</name>
    <dbReference type="NCBI Taxonomy" id="126358"/>
    <lineage>
        <taxon>Eukaryota</taxon>
        <taxon>Viridiplantae</taxon>
        <taxon>Streptophyta</taxon>
        <taxon>Embryophyta</taxon>
        <taxon>Tracheophyta</taxon>
        <taxon>Spermatophyta</taxon>
        <taxon>Magnoliopsida</taxon>
        <taxon>eudicotyledons</taxon>
        <taxon>Gunneridae</taxon>
        <taxon>Pentapetalae</taxon>
        <taxon>asterids</taxon>
        <taxon>lamiids</taxon>
        <taxon>Lamiales</taxon>
        <taxon>Oleaceae</taxon>
        <taxon>Forsythieae</taxon>
        <taxon>Abeliophyllum</taxon>
    </lineage>
</organism>
<feature type="region of interest" description="Disordered" evidence="1">
    <location>
        <begin position="1"/>
        <end position="81"/>
    </location>
</feature>
<gene>
    <name evidence="2" type="ORF">Adt_02294</name>
</gene>
<protein>
    <submittedName>
        <fullName evidence="2">Uncharacterized protein</fullName>
    </submittedName>
</protein>
<dbReference type="Proteomes" id="UP001604336">
    <property type="component" value="Unassembled WGS sequence"/>
</dbReference>
<dbReference type="AlphaFoldDB" id="A0ABD1VVD9"/>
<feature type="compositionally biased region" description="Basic residues" evidence="1">
    <location>
        <begin position="1"/>
        <end position="11"/>
    </location>
</feature>
<comment type="caution">
    <text evidence="2">The sequence shown here is derived from an EMBL/GenBank/DDBJ whole genome shotgun (WGS) entry which is preliminary data.</text>
</comment>
<reference evidence="3" key="1">
    <citation type="submission" date="2024-07" db="EMBL/GenBank/DDBJ databases">
        <title>Two chromosome-level genome assemblies of Korean endemic species Abeliophyllum distichum and Forsythia ovata (Oleaceae).</title>
        <authorList>
            <person name="Jang H."/>
        </authorList>
    </citation>
    <scope>NUCLEOTIDE SEQUENCE [LARGE SCALE GENOMIC DNA]</scope>
</reference>
<evidence type="ECO:0000256" key="1">
    <source>
        <dbReference type="SAM" id="MobiDB-lite"/>
    </source>
</evidence>
<dbReference type="EMBL" id="JBFOLK010000001">
    <property type="protein sequence ID" value="KAL2541316.1"/>
    <property type="molecule type" value="Genomic_DNA"/>
</dbReference>
<evidence type="ECO:0000313" key="3">
    <source>
        <dbReference type="Proteomes" id="UP001604336"/>
    </source>
</evidence>
<keyword evidence="3" id="KW-1185">Reference proteome</keyword>
<evidence type="ECO:0000313" key="2">
    <source>
        <dbReference type="EMBL" id="KAL2541316.1"/>
    </source>
</evidence>
<name>A0ABD1VVD9_9LAMI</name>
<proteinExistence type="predicted"/>
<feature type="compositionally biased region" description="Basic and acidic residues" evidence="1">
    <location>
        <begin position="12"/>
        <end position="28"/>
    </location>
</feature>
<feature type="compositionally biased region" description="Basic and acidic residues" evidence="1">
    <location>
        <begin position="35"/>
        <end position="60"/>
    </location>
</feature>